<accession>A0A6J6V303</accession>
<organism evidence="2">
    <name type="scientific">freshwater metagenome</name>
    <dbReference type="NCBI Taxonomy" id="449393"/>
    <lineage>
        <taxon>unclassified sequences</taxon>
        <taxon>metagenomes</taxon>
        <taxon>ecological metagenomes</taxon>
    </lineage>
</organism>
<dbReference type="InterPro" id="IPR023631">
    <property type="entry name" value="Amidase_dom"/>
</dbReference>
<reference evidence="2" key="1">
    <citation type="submission" date="2020-05" db="EMBL/GenBank/DDBJ databases">
        <authorList>
            <person name="Chiriac C."/>
            <person name="Salcher M."/>
            <person name="Ghai R."/>
            <person name="Kavagutti S V."/>
        </authorList>
    </citation>
    <scope>NUCLEOTIDE SEQUENCE</scope>
</reference>
<protein>
    <submittedName>
        <fullName evidence="2">Unannotated protein</fullName>
    </submittedName>
</protein>
<dbReference type="Pfam" id="PF01425">
    <property type="entry name" value="Amidase"/>
    <property type="match status" value="1"/>
</dbReference>
<dbReference type="InterPro" id="IPR036928">
    <property type="entry name" value="AS_sf"/>
</dbReference>
<dbReference type="SUPFAM" id="SSF75304">
    <property type="entry name" value="Amidase signature (AS) enzymes"/>
    <property type="match status" value="1"/>
</dbReference>
<dbReference type="EMBL" id="CAEZZL010000082">
    <property type="protein sequence ID" value="CAB4765489.1"/>
    <property type="molecule type" value="Genomic_DNA"/>
</dbReference>
<feature type="domain" description="Amidase" evidence="1">
    <location>
        <begin position="2"/>
        <end position="69"/>
    </location>
</feature>
<dbReference type="Gene3D" id="3.90.1300.10">
    <property type="entry name" value="Amidase signature (AS) domain"/>
    <property type="match status" value="1"/>
</dbReference>
<evidence type="ECO:0000259" key="1">
    <source>
        <dbReference type="Pfam" id="PF01425"/>
    </source>
</evidence>
<dbReference type="AlphaFoldDB" id="A0A6J6V303"/>
<proteinExistence type="predicted"/>
<name>A0A6J6V303_9ZZZZ</name>
<gene>
    <name evidence="2" type="ORF">UFOPK2870_00990</name>
</gene>
<sequence>MTPTIAGPPPRIGHLSGPDTGWRLREIMAYTSQFNLTGQPAMSLPLHWSTDGLPMGVQFVGAPFREDVLVRLASQLEEAMPWRDMTAPLVANS</sequence>
<evidence type="ECO:0000313" key="2">
    <source>
        <dbReference type="EMBL" id="CAB4765489.1"/>
    </source>
</evidence>